<comment type="caution">
    <text evidence="1">The sequence shown here is derived from an EMBL/GenBank/DDBJ whole genome shotgun (WGS) entry which is preliminary data.</text>
</comment>
<dbReference type="Proteomes" id="UP000237105">
    <property type="component" value="Unassembled WGS sequence"/>
</dbReference>
<feature type="non-terminal residue" evidence="1">
    <location>
        <position position="1"/>
    </location>
</feature>
<sequence length="100" mass="10909">VQLLKRLCPSRDPPFDGVTGDGSQPRWPTCLFIWVHSSDAVTVTVNDTNDPSTHLSLSSTGARIHGGPSMVMNTRGPFNDHRSVVVVFGFSVDRATVVRF</sequence>
<name>A0A2P5DML4_PARAD</name>
<gene>
    <name evidence="1" type="ORF">PanWU01x14_049350</name>
</gene>
<proteinExistence type="predicted"/>
<accession>A0A2P5DML4</accession>
<dbReference type="EMBL" id="JXTB01000028">
    <property type="protein sequence ID" value="PON74528.1"/>
    <property type="molecule type" value="Genomic_DNA"/>
</dbReference>
<organism evidence="1 2">
    <name type="scientific">Parasponia andersonii</name>
    <name type="common">Sponia andersonii</name>
    <dbReference type="NCBI Taxonomy" id="3476"/>
    <lineage>
        <taxon>Eukaryota</taxon>
        <taxon>Viridiplantae</taxon>
        <taxon>Streptophyta</taxon>
        <taxon>Embryophyta</taxon>
        <taxon>Tracheophyta</taxon>
        <taxon>Spermatophyta</taxon>
        <taxon>Magnoliopsida</taxon>
        <taxon>eudicotyledons</taxon>
        <taxon>Gunneridae</taxon>
        <taxon>Pentapetalae</taxon>
        <taxon>rosids</taxon>
        <taxon>fabids</taxon>
        <taxon>Rosales</taxon>
        <taxon>Cannabaceae</taxon>
        <taxon>Parasponia</taxon>
    </lineage>
</organism>
<evidence type="ECO:0000313" key="1">
    <source>
        <dbReference type="EMBL" id="PON74528.1"/>
    </source>
</evidence>
<reference evidence="2" key="1">
    <citation type="submission" date="2016-06" db="EMBL/GenBank/DDBJ databases">
        <title>Parallel loss of symbiosis genes in relatives of nitrogen-fixing non-legume Parasponia.</title>
        <authorList>
            <person name="Van Velzen R."/>
            <person name="Holmer R."/>
            <person name="Bu F."/>
            <person name="Rutten L."/>
            <person name="Van Zeijl A."/>
            <person name="Liu W."/>
            <person name="Santuari L."/>
            <person name="Cao Q."/>
            <person name="Sharma T."/>
            <person name="Shen D."/>
            <person name="Roswanjaya Y."/>
            <person name="Wardhani T."/>
            <person name="Kalhor M.S."/>
            <person name="Jansen J."/>
            <person name="Van den Hoogen J."/>
            <person name="Gungor B."/>
            <person name="Hartog M."/>
            <person name="Hontelez J."/>
            <person name="Verver J."/>
            <person name="Yang W.-C."/>
            <person name="Schijlen E."/>
            <person name="Repin R."/>
            <person name="Schilthuizen M."/>
            <person name="Schranz E."/>
            <person name="Heidstra R."/>
            <person name="Miyata K."/>
            <person name="Fedorova E."/>
            <person name="Kohlen W."/>
            <person name="Bisseling T."/>
            <person name="Smit S."/>
            <person name="Geurts R."/>
        </authorList>
    </citation>
    <scope>NUCLEOTIDE SEQUENCE [LARGE SCALE GENOMIC DNA]</scope>
    <source>
        <strain evidence="2">cv. WU1-14</strain>
    </source>
</reference>
<dbReference type="AlphaFoldDB" id="A0A2P5DML4"/>
<protein>
    <submittedName>
        <fullName evidence="1">Uncharacterized protein</fullName>
    </submittedName>
</protein>
<evidence type="ECO:0000313" key="2">
    <source>
        <dbReference type="Proteomes" id="UP000237105"/>
    </source>
</evidence>
<keyword evidence="2" id="KW-1185">Reference proteome</keyword>